<protein>
    <submittedName>
        <fullName evidence="1">Uncharacterized protein</fullName>
    </submittedName>
</protein>
<dbReference type="EnsemblPlants" id="AVESA.00010b.r2.1DG0130190.1">
    <property type="protein sequence ID" value="AVESA.00010b.r2.1DG0130190.1.CDS.1"/>
    <property type="gene ID" value="AVESA.00010b.r2.1DG0130190"/>
</dbReference>
<dbReference type="Proteomes" id="UP001732700">
    <property type="component" value="Chromosome 1D"/>
</dbReference>
<sequence>MARRGQDPFTQHPSRAKQSSNSFQLSSVTRVEIFRQPMADIALLVAEDSEKRIKRGAPGAGEEASKGRGNFEFEGTAKACGSWAESAAAAAAGVKAHVAPLVKAEPKTPFAVAAFDGFFSA</sequence>
<reference evidence="1" key="1">
    <citation type="submission" date="2021-05" db="EMBL/GenBank/DDBJ databases">
        <authorList>
            <person name="Scholz U."/>
            <person name="Mascher M."/>
            <person name="Fiebig A."/>
        </authorList>
    </citation>
    <scope>NUCLEOTIDE SEQUENCE [LARGE SCALE GENOMIC DNA]</scope>
</reference>
<name>A0ACD5TUA4_AVESA</name>
<accession>A0ACD5TUA4</accession>
<evidence type="ECO:0000313" key="2">
    <source>
        <dbReference type="Proteomes" id="UP001732700"/>
    </source>
</evidence>
<reference evidence="1" key="2">
    <citation type="submission" date="2025-09" db="UniProtKB">
        <authorList>
            <consortium name="EnsemblPlants"/>
        </authorList>
    </citation>
    <scope>IDENTIFICATION</scope>
</reference>
<evidence type="ECO:0000313" key="1">
    <source>
        <dbReference type="EnsemblPlants" id="AVESA.00010b.r2.1DG0130190.1.CDS.1"/>
    </source>
</evidence>
<keyword evidence="2" id="KW-1185">Reference proteome</keyword>
<organism evidence="1 2">
    <name type="scientific">Avena sativa</name>
    <name type="common">Oat</name>
    <dbReference type="NCBI Taxonomy" id="4498"/>
    <lineage>
        <taxon>Eukaryota</taxon>
        <taxon>Viridiplantae</taxon>
        <taxon>Streptophyta</taxon>
        <taxon>Embryophyta</taxon>
        <taxon>Tracheophyta</taxon>
        <taxon>Spermatophyta</taxon>
        <taxon>Magnoliopsida</taxon>
        <taxon>Liliopsida</taxon>
        <taxon>Poales</taxon>
        <taxon>Poaceae</taxon>
        <taxon>BOP clade</taxon>
        <taxon>Pooideae</taxon>
        <taxon>Poodae</taxon>
        <taxon>Poeae</taxon>
        <taxon>Poeae Chloroplast Group 1 (Aveneae type)</taxon>
        <taxon>Aveninae</taxon>
        <taxon>Avena</taxon>
    </lineage>
</organism>
<proteinExistence type="predicted"/>